<dbReference type="InterPro" id="IPR033449">
    <property type="entry name" value="Rit1_N"/>
</dbReference>
<dbReference type="InterPro" id="IPR045632">
    <property type="entry name" value="DUF6314"/>
</dbReference>
<organism evidence="5 6">
    <name type="scientific">Sporormia fimetaria CBS 119925</name>
    <dbReference type="NCBI Taxonomy" id="1340428"/>
    <lineage>
        <taxon>Eukaryota</taxon>
        <taxon>Fungi</taxon>
        <taxon>Dikarya</taxon>
        <taxon>Ascomycota</taxon>
        <taxon>Pezizomycotina</taxon>
        <taxon>Dothideomycetes</taxon>
        <taxon>Pleosporomycetidae</taxon>
        <taxon>Pleosporales</taxon>
        <taxon>Sporormiaceae</taxon>
        <taxon>Sporormia</taxon>
    </lineage>
</organism>
<proteinExistence type="predicted"/>
<dbReference type="GO" id="GO:0019988">
    <property type="term" value="P:charged-tRNA amino acid modification"/>
    <property type="evidence" value="ECO:0007669"/>
    <property type="project" value="InterPro"/>
</dbReference>
<feature type="region of interest" description="Disordered" evidence="1">
    <location>
        <begin position="574"/>
        <end position="611"/>
    </location>
</feature>
<dbReference type="EMBL" id="MU006564">
    <property type="protein sequence ID" value="KAF2750277.1"/>
    <property type="molecule type" value="Genomic_DNA"/>
</dbReference>
<dbReference type="InterPro" id="IPR033421">
    <property type="entry name" value="Rit1_DUSP-like"/>
</dbReference>
<feature type="region of interest" description="Disordered" evidence="1">
    <location>
        <begin position="489"/>
        <end position="509"/>
    </location>
</feature>
<dbReference type="Proteomes" id="UP000799440">
    <property type="component" value="Unassembled WGS sequence"/>
</dbReference>
<dbReference type="Pfam" id="PF04179">
    <property type="entry name" value="Init_tRNA_PT"/>
    <property type="match status" value="1"/>
</dbReference>
<feature type="domain" description="Rit1 N-terminal" evidence="3">
    <location>
        <begin position="26"/>
        <end position="284"/>
    </location>
</feature>
<evidence type="ECO:0000259" key="3">
    <source>
        <dbReference type="Pfam" id="PF17184"/>
    </source>
</evidence>
<gene>
    <name evidence="5" type="ORF">M011DRAFT_484126</name>
</gene>
<evidence type="ECO:0000259" key="4">
    <source>
        <dbReference type="Pfam" id="PF19834"/>
    </source>
</evidence>
<sequence>MARPLTQSDLIFPPQSLNFSDTLHSLKRSALSVTNRLSSITADSEFVAAVGQAYSLPLIANERCGSWYIPPEKKAGGVYFKSTDGHMNQWSFNLRRLNLQLLDLLGGGAEGCVIVDSTRRGKSMPDALSKTVPIWCCVLNRAILPDSGPHELFTPPSAVSASEHAQIERRIDGFVEDFLNICKSNIPGLQKKLRKPLRPLWVTQASTLPSSPPKVDSFHSIVLCTASRRVHGGEVSEAGYIQGAADDQEAWAHGLTPSVFWANHSRIMQANEEDLPELITTLVQQQEGPKAVPVLIAPTSNLYVSSSDGVDIEPFDAIISCTPKPLTTTRVTNVQSKKYIHLPLASGKLGSRDLRAQLSRVPPFIEDVIASAIASQNSATAPKILICDPTGKDLCIGVALAILCLYTGHDGNMSSSRTPASQIHKTLVKQRLTWISISTALNPSRETLKSVNAFLMPDPSARNRDQPTSQEYEASKLVLVDDAGRVITSPAEQWSGENGEDGGDKALEIPTSVPEAHPERQANLTSISAATTNPNSALPPDLTPSKPSPEPNLHLPVTDIPYDYAAPSLSTTTITPRSSVQLSSPPSIQPSHTPPPDSSRPSSAQPSSSLVPSHARSLFIQLRSAPMWRFERRLRSKLPSQPSGTVKGTARFTSYSVDENNLNTLLYSEEGTFVTDSGVEFEVRRRYVYRLEPQHARTGFREERIGVYFSPTQDQAEVQTKDLFVEMGPLTRAGNAYQAQNKERHLCGQDLYNASWKFGTGMMGSEGDQRVREDEDVWWEVTYDVKRPKKDYVSVTRYTRG</sequence>
<evidence type="ECO:0008006" key="7">
    <source>
        <dbReference type="Google" id="ProtNLM"/>
    </source>
</evidence>
<dbReference type="AlphaFoldDB" id="A0A6A6VM98"/>
<feature type="compositionally biased region" description="Low complexity" evidence="1">
    <location>
        <begin position="599"/>
        <end position="611"/>
    </location>
</feature>
<name>A0A6A6VM98_9PLEO</name>
<evidence type="ECO:0000256" key="1">
    <source>
        <dbReference type="SAM" id="MobiDB-lite"/>
    </source>
</evidence>
<dbReference type="GO" id="GO:0005737">
    <property type="term" value="C:cytoplasm"/>
    <property type="evidence" value="ECO:0007669"/>
    <property type="project" value="TreeGrafter"/>
</dbReference>
<protein>
    <recommendedName>
        <fullName evidence="7">Initiator tRNA phosphoribosyl transferase</fullName>
    </recommendedName>
</protein>
<dbReference type="PANTHER" id="PTHR31811">
    <property type="entry name" value="TRNA A64-2'-O-RIBOSYLPHOSPHATE TRANSFERASE"/>
    <property type="match status" value="1"/>
</dbReference>
<evidence type="ECO:0000259" key="2">
    <source>
        <dbReference type="Pfam" id="PF04179"/>
    </source>
</evidence>
<keyword evidence="6" id="KW-1185">Reference proteome</keyword>
<evidence type="ECO:0000313" key="5">
    <source>
        <dbReference type="EMBL" id="KAF2750277.1"/>
    </source>
</evidence>
<feature type="region of interest" description="Disordered" evidence="1">
    <location>
        <begin position="530"/>
        <end position="559"/>
    </location>
</feature>
<feature type="domain" description="Rit1 DUSP-like" evidence="2">
    <location>
        <begin position="338"/>
        <end position="455"/>
    </location>
</feature>
<accession>A0A6A6VM98</accession>
<dbReference type="GO" id="GO:0043399">
    <property type="term" value="F:tRNA adenosine(64)-2'-O-ribosylphosphate transferase activity"/>
    <property type="evidence" value="ECO:0007669"/>
    <property type="project" value="InterPro"/>
</dbReference>
<reference evidence="5" key="1">
    <citation type="journal article" date="2020" name="Stud. Mycol.">
        <title>101 Dothideomycetes genomes: a test case for predicting lifestyles and emergence of pathogens.</title>
        <authorList>
            <person name="Haridas S."/>
            <person name="Albert R."/>
            <person name="Binder M."/>
            <person name="Bloem J."/>
            <person name="Labutti K."/>
            <person name="Salamov A."/>
            <person name="Andreopoulos B."/>
            <person name="Baker S."/>
            <person name="Barry K."/>
            <person name="Bills G."/>
            <person name="Bluhm B."/>
            <person name="Cannon C."/>
            <person name="Castanera R."/>
            <person name="Culley D."/>
            <person name="Daum C."/>
            <person name="Ezra D."/>
            <person name="Gonzalez J."/>
            <person name="Henrissat B."/>
            <person name="Kuo A."/>
            <person name="Liang C."/>
            <person name="Lipzen A."/>
            <person name="Lutzoni F."/>
            <person name="Magnuson J."/>
            <person name="Mondo S."/>
            <person name="Nolan M."/>
            <person name="Ohm R."/>
            <person name="Pangilinan J."/>
            <person name="Park H.-J."/>
            <person name="Ramirez L."/>
            <person name="Alfaro M."/>
            <person name="Sun H."/>
            <person name="Tritt A."/>
            <person name="Yoshinaga Y."/>
            <person name="Zwiers L.-H."/>
            <person name="Turgeon B."/>
            <person name="Goodwin S."/>
            <person name="Spatafora J."/>
            <person name="Crous P."/>
            <person name="Grigoriev I."/>
        </authorList>
    </citation>
    <scope>NUCLEOTIDE SEQUENCE</scope>
    <source>
        <strain evidence="5">CBS 119925</strain>
    </source>
</reference>
<dbReference type="OrthoDB" id="45256at2759"/>
<feature type="domain" description="DUF6314" evidence="4">
    <location>
        <begin position="628"/>
        <end position="800"/>
    </location>
</feature>
<dbReference type="Pfam" id="PF19834">
    <property type="entry name" value="DUF6314"/>
    <property type="match status" value="1"/>
</dbReference>
<dbReference type="Pfam" id="PF17184">
    <property type="entry name" value="Rit1_C"/>
    <property type="match status" value="1"/>
</dbReference>
<evidence type="ECO:0000313" key="6">
    <source>
        <dbReference type="Proteomes" id="UP000799440"/>
    </source>
</evidence>
<dbReference type="InterPro" id="IPR007306">
    <property type="entry name" value="Rit1"/>
</dbReference>
<dbReference type="PANTHER" id="PTHR31811:SF0">
    <property type="entry name" value="TRNA A64-2'-O-RIBOSYLPHOSPHATE TRANSFERASE"/>
    <property type="match status" value="1"/>
</dbReference>